<evidence type="ECO:0000256" key="6">
    <source>
        <dbReference type="ARBA" id="ARBA00022840"/>
    </source>
</evidence>
<evidence type="ECO:0000256" key="4">
    <source>
        <dbReference type="ARBA" id="ARBA00022741"/>
    </source>
</evidence>
<dbReference type="SUPFAM" id="SSF56112">
    <property type="entry name" value="Protein kinase-like (PK-like)"/>
    <property type="match status" value="1"/>
</dbReference>
<feature type="compositionally biased region" description="Polar residues" evidence="9">
    <location>
        <begin position="650"/>
        <end position="665"/>
    </location>
</feature>
<reference evidence="11 12" key="1">
    <citation type="journal article" date="2021" name="Nat. Plants">
        <title>The Taxus genome provides insights into paclitaxel biosynthesis.</title>
        <authorList>
            <person name="Xiong X."/>
            <person name="Gou J."/>
            <person name="Liao Q."/>
            <person name="Li Y."/>
            <person name="Zhou Q."/>
            <person name="Bi G."/>
            <person name="Li C."/>
            <person name="Du R."/>
            <person name="Wang X."/>
            <person name="Sun T."/>
            <person name="Guo L."/>
            <person name="Liang H."/>
            <person name="Lu P."/>
            <person name="Wu Y."/>
            <person name="Zhang Z."/>
            <person name="Ro D.K."/>
            <person name="Shang Y."/>
            <person name="Huang S."/>
            <person name="Yan J."/>
        </authorList>
    </citation>
    <scope>NUCLEOTIDE SEQUENCE [LARGE SCALE GENOMIC DNA]</scope>
    <source>
        <strain evidence="11">Ta-2019</strain>
    </source>
</reference>
<keyword evidence="12" id="KW-1185">Reference proteome</keyword>
<dbReference type="PANTHER" id="PTHR13902">
    <property type="entry name" value="SERINE/THREONINE-PROTEIN KINASE WNK WITH NO LYSINE -RELATED"/>
    <property type="match status" value="1"/>
</dbReference>
<proteinExistence type="predicted"/>
<keyword evidence="2" id="KW-0723">Serine/threonine-protein kinase</keyword>
<evidence type="ECO:0000259" key="10">
    <source>
        <dbReference type="PROSITE" id="PS50011"/>
    </source>
</evidence>
<dbReference type="CDD" id="cd13983">
    <property type="entry name" value="STKc_WNK"/>
    <property type="match status" value="1"/>
</dbReference>
<dbReference type="PROSITE" id="PS00108">
    <property type="entry name" value="PROTEIN_KINASE_ST"/>
    <property type="match status" value="1"/>
</dbReference>
<sequence>MPEGKVDGEGSSSSAEPPDENEFVEIDPTGRYGRYTDVLGKGAFKTVYRAFDEVEGIEVAWNQVRIDELLQNPDDLERLYSEVHLLKTVKHKNIIKFYNSWIDDKNKTVNIITEIFTSGTLRQYRKKHKHVDMKAVKGWARQILRGLLYLHSHNPPIIHRDLKCDNIFVNGNHGEVKIGDLGLATLLRQAHAHSVIGTPEFMAPELYEEDYNELVDIYSFGMCLLEMVTFEYPYSECNNPAQIYKKVTSGIKPAALNKIKDAQVKAFIEKCLVAAPYRLPARELLMDPFLQCDGSKDSTDYMQVEASVMPPAEDFEEPSTIRGSGSTSVHLDGSSVSNDATAVSHSISGYISGDSDRESNPSSGSQIEKNDYSPPLPCLEVRSLTKSKDMKLKGKKKDDNTISLRFRMADDGGHARNIHFLFFLDSDTALSVAREMIEQLDLPDLDLTQIAELIDTLIAGIVPQWKSGLSTDETDHINENAAENVSDESHLDGVDKNEMERLLDSFPVAAITTKGEDIETEASLLNPIPVPECISVENSLPIRCEGNVHGRFEEFMYNPSGSDFSPTSSIAPLVQVGEDQASQVSLTSEAAILGSLHSEIFGCSDVVRMDTCMPSDCVVDSGKYDNCEVLDQDTGTEDQLHLSESEKNGDSGSSYCPSEDNSNSLKGLVDDMPSFKSNPSFFVDAEDEELRTQLELAELRYQNELQEVHSRHELAVDEIKRAWNQRKKLSSVYSKSSGSSEKQQNSGHLSPIGVLEPKVTFKDVNSESQPNVLENPGRIPLSYDVHLDISSIARVTVGNSSVLSVSGNEGCKRNGEVFCTDQMMDMLNTSNGKVSILESCCRLSSVGSLQAKHSAGTRIGCDEAIIVKMHDCCNDLQGSHLTANKQSKEIPSSECPVTAHIWRPPGMSSGTCEESFSHSLAMVRTESRTASPLLGIDSLDLSGKVLANGIPLGNQLLLDGGVTGSIECEASPCILKMVHQQSKDSAAVHSVPCLINKSVYASHASVSELPCKLRMVEREKPLSANIAKLNCPPNGPESRQSIKVVVDPAAEQRRKEQLQKSIAELEAKTLEGLKHSNGYLIGTVPNKNAGAKSIRG</sequence>
<dbReference type="InterPro" id="IPR008271">
    <property type="entry name" value="Ser/Thr_kinase_AS"/>
</dbReference>
<dbReference type="OMA" id="RFEEFMY"/>
<dbReference type="FunFam" id="1.10.510.10:FF:000046">
    <property type="entry name" value="probable serine/threonine-protein kinase WNK9"/>
    <property type="match status" value="1"/>
</dbReference>
<evidence type="ECO:0000256" key="1">
    <source>
        <dbReference type="ARBA" id="ARBA00012513"/>
    </source>
</evidence>
<dbReference type="Gene3D" id="3.30.200.20">
    <property type="entry name" value="Phosphorylase Kinase, domain 1"/>
    <property type="match status" value="1"/>
</dbReference>
<dbReference type="FunFam" id="3.30.200.20:FF:000075">
    <property type="entry name" value="Probable serine/threonine-protein kinase WNK1"/>
    <property type="match status" value="1"/>
</dbReference>
<protein>
    <recommendedName>
        <fullName evidence="1">non-specific serine/threonine protein kinase</fullName>
        <ecNumber evidence="1">2.7.11.1</ecNumber>
    </recommendedName>
</protein>
<feature type="region of interest" description="Disordered" evidence="9">
    <location>
        <begin position="311"/>
        <end position="378"/>
    </location>
</feature>
<evidence type="ECO:0000256" key="9">
    <source>
        <dbReference type="SAM" id="MobiDB-lite"/>
    </source>
</evidence>
<keyword evidence="3" id="KW-0808">Transferase</keyword>
<dbReference type="EC" id="2.7.11.1" evidence="1"/>
<evidence type="ECO:0000256" key="2">
    <source>
        <dbReference type="ARBA" id="ARBA00022527"/>
    </source>
</evidence>
<accession>A0AA38G659</accession>
<dbReference type="InterPro" id="IPR050588">
    <property type="entry name" value="WNK_Ser-Thr_kinase"/>
</dbReference>
<dbReference type="Gene3D" id="1.10.510.10">
    <property type="entry name" value="Transferase(Phosphotransferase) domain 1"/>
    <property type="match status" value="1"/>
</dbReference>
<comment type="caution">
    <text evidence="11">The sequence shown here is derived from an EMBL/GenBank/DDBJ whole genome shotgun (WGS) entry which is preliminary data.</text>
</comment>
<evidence type="ECO:0000256" key="7">
    <source>
        <dbReference type="ARBA" id="ARBA00047899"/>
    </source>
</evidence>
<keyword evidence="5" id="KW-0418">Kinase</keyword>
<comment type="catalytic activity">
    <reaction evidence="7">
        <text>L-threonyl-[protein] + ATP = O-phospho-L-threonyl-[protein] + ADP + H(+)</text>
        <dbReference type="Rhea" id="RHEA:46608"/>
        <dbReference type="Rhea" id="RHEA-COMP:11060"/>
        <dbReference type="Rhea" id="RHEA-COMP:11605"/>
        <dbReference type="ChEBI" id="CHEBI:15378"/>
        <dbReference type="ChEBI" id="CHEBI:30013"/>
        <dbReference type="ChEBI" id="CHEBI:30616"/>
        <dbReference type="ChEBI" id="CHEBI:61977"/>
        <dbReference type="ChEBI" id="CHEBI:456216"/>
        <dbReference type="EC" id="2.7.11.1"/>
    </reaction>
</comment>
<feature type="compositionally biased region" description="Polar residues" evidence="9">
    <location>
        <begin position="321"/>
        <end position="349"/>
    </location>
</feature>
<dbReference type="InterPro" id="IPR000719">
    <property type="entry name" value="Prot_kinase_dom"/>
</dbReference>
<dbReference type="SMART" id="SM00220">
    <property type="entry name" value="S_TKc"/>
    <property type="match status" value="1"/>
</dbReference>
<dbReference type="AlphaFoldDB" id="A0AA38G659"/>
<dbReference type="EMBL" id="JAHRHJ020000004">
    <property type="protein sequence ID" value="KAH9316977.1"/>
    <property type="molecule type" value="Genomic_DNA"/>
</dbReference>
<feature type="region of interest" description="Disordered" evidence="9">
    <location>
        <begin position="1"/>
        <end position="27"/>
    </location>
</feature>
<name>A0AA38G659_TAXCH</name>
<dbReference type="InterPro" id="IPR011009">
    <property type="entry name" value="Kinase-like_dom_sf"/>
</dbReference>
<organism evidence="11 12">
    <name type="scientific">Taxus chinensis</name>
    <name type="common">Chinese yew</name>
    <name type="synonym">Taxus wallichiana var. chinensis</name>
    <dbReference type="NCBI Taxonomy" id="29808"/>
    <lineage>
        <taxon>Eukaryota</taxon>
        <taxon>Viridiplantae</taxon>
        <taxon>Streptophyta</taxon>
        <taxon>Embryophyta</taxon>
        <taxon>Tracheophyta</taxon>
        <taxon>Spermatophyta</taxon>
        <taxon>Pinopsida</taxon>
        <taxon>Pinidae</taxon>
        <taxon>Conifers II</taxon>
        <taxon>Cupressales</taxon>
        <taxon>Taxaceae</taxon>
        <taxon>Taxus</taxon>
    </lineage>
</organism>
<feature type="region of interest" description="Disordered" evidence="9">
    <location>
        <begin position="635"/>
        <end position="670"/>
    </location>
</feature>
<dbReference type="Proteomes" id="UP000824469">
    <property type="component" value="Unassembled WGS sequence"/>
</dbReference>
<dbReference type="GO" id="GO:0004674">
    <property type="term" value="F:protein serine/threonine kinase activity"/>
    <property type="evidence" value="ECO:0007669"/>
    <property type="project" value="UniProtKB-KW"/>
</dbReference>
<feature type="domain" description="Protein kinase" evidence="10">
    <location>
        <begin position="33"/>
        <end position="290"/>
    </location>
</feature>
<feature type="compositionally biased region" description="Basic and acidic residues" evidence="9">
    <location>
        <begin position="638"/>
        <end position="649"/>
    </location>
</feature>
<dbReference type="Pfam" id="PF00069">
    <property type="entry name" value="Pkinase"/>
    <property type="match status" value="1"/>
</dbReference>
<dbReference type="PROSITE" id="PS50011">
    <property type="entry name" value="PROTEIN_KINASE_DOM"/>
    <property type="match status" value="1"/>
</dbReference>
<dbReference type="GO" id="GO:0005524">
    <property type="term" value="F:ATP binding"/>
    <property type="evidence" value="ECO:0007669"/>
    <property type="project" value="UniProtKB-KW"/>
</dbReference>
<comment type="catalytic activity">
    <reaction evidence="8">
        <text>L-seryl-[protein] + ATP = O-phospho-L-seryl-[protein] + ADP + H(+)</text>
        <dbReference type="Rhea" id="RHEA:17989"/>
        <dbReference type="Rhea" id="RHEA-COMP:9863"/>
        <dbReference type="Rhea" id="RHEA-COMP:11604"/>
        <dbReference type="ChEBI" id="CHEBI:15378"/>
        <dbReference type="ChEBI" id="CHEBI:29999"/>
        <dbReference type="ChEBI" id="CHEBI:30616"/>
        <dbReference type="ChEBI" id="CHEBI:83421"/>
        <dbReference type="ChEBI" id="CHEBI:456216"/>
        <dbReference type="EC" id="2.7.11.1"/>
    </reaction>
</comment>
<keyword evidence="4" id="KW-0547">Nucleotide-binding</keyword>
<gene>
    <name evidence="11" type="ORF">KI387_018746</name>
</gene>
<evidence type="ECO:0000256" key="5">
    <source>
        <dbReference type="ARBA" id="ARBA00022777"/>
    </source>
</evidence>
<evidence type="ECO:0000256" key="3">
    <source>
        <dbReference type="ARBA" id="ARBA00022679"/>
    </source>
</evidence>
<evidence type="ECO:0000256" key="8">
    <source>
        <dbReference type="ARBA" id="ARBA00048679"/>
    </source>
</evidence>
<evidence type="ECO:0000313" key="12">
    <source>
        <dbReference type="Proteomes" id="UP000824469"/>
    </source>
</evidence>
<keyword evidence="6" id="KW-0067">ATP-binding</keyword>
<evidence type="ECO:0000313" key="11">
    <source>
        <dbReference type="EMBL" id="KAH9316977.1"/>
    </source>
</evidence>